<dbReference type="Gene3D" id="3.30.70.2400">
    <property type="entry name" value="Uncharacterised protein PF13773, DUF4170"/>
    <property type="match status" value="1"/>
</dbReference>
<dbReference type="RefSeq" id="WP_170055496.1">
    <property type="nucleotide sequence ID" value="NZ_JABBKX010000007.1"/>
</dbReference>
<dbReference type="EMBL" id="JABBKX010000007">
    <property type="protein sequence ID" value="NMJ43291.1"/>
    <property type="molecule type" value="Genomic_DNA"/>
</dbReference>
<protein>
    <submittedName>
        <fullName evidence="1">DUF4170 domain-containing protein</fullName>
    </submittedName>
</protein>
<reference evidence="1 2" key="1">
    <citation type="submission" date="2020-03" db="EMBL/GenBank/DDBJ databases">
        <authorList>
            <person name="Sun Q."/>
        </authorList>
    </citation>
    <scope>NUCLEOTIDE SEQUENCE [LARGE SCALE GENOMIC DNA]</scope>
    <source>
        <strain evidence="1 2">JC162</strain>
    </source>
</reference>
<accession>A0A848EFR7</accession>
<organism evidence="1 2">
    <name type="scientific">Neoroseomonas marina</name>
    <dbReference type="NCBI Taxonomy" id="1232220"/>
    <lineage>
        <taxon>Bacteria</taxon>
        <taxon>Pseudomonadati</taxon>
        <taxon>Pseudomonadota</taxon>
        <taxon>Alphaproteobacteria</taxon>
        <taxon>Acetobacterales</taxon>
        <taxon>Acetobacteraceae</taxon>
        <taxon>Neoroseomonas</taxon>
    </lineage>
</organism>
<evidence type="ECO:0000313" key="2">
    <source>
        <dbReference type="Proteomes" id="UP000548582"/>
    </source>
</evidence>
<dbReference type="Proteomes" id="UP000548582">
    <property type="component" value="Unassembled WGS sequence"/>
</dbReference>
<dbReference type="AlphaFoldDB" id="A0A848EFR7"/>
<name>A0A848EFR7_9PROT</name>
<sequence length="72" mass="8157">MAARRLYFVWGGIFTDSTWQDLEAGTEQCFGPYHDAATAERVWRDETRRMVDSAQHRLFVLEVPRPAGAAAA</sequence>
<comment type="caution">
    <text evidence="1">The sequence shown here is derived from an EMBL/GenBank/DDBJ whole genome shotgun (WGS) entry which is preliminary data.</text>
</comment>
<keyword evidence="2" id="KW-1185">Reference proteome</keyword>
<dbReference type="Pfam" id="PF13773">
    <property type="entry name" value="DUF4170"/>
    <property type="match status" value="1"/>
</dbReference>
<dbReference type="InterPro" id="IPR025226">
    <property type="entry name" value="DUF4170"/>
</dbReference>
<gene>
    <name evidence="1" type="ORF">GWK16_18730</name>
</gene>
<proteinExistence type="predicted"/>
<evidence type="ECO:0000313" key="1">
    <source>
        <dbReference type="EMBL" id="NMJ43291.1"/>
    </source>
</evidence>